<proteinExistence type="predicted"/>
<dbReference type="AlphaFoldDB" id="E5BAD3"/>
<organism evidence="1">
    <name type="scientific">Erwinia amylovora ATCC BAA-2158</name>
    <dbReference type="NCBI Taxonomy" id="889211"/>
    <lineage>
        <taxon>Bacteria</taxon>
        <taxon>Pseudomonadati</taxon>
        <taxon>Pseudomonadota</taxon>
        <taxon>Gammaproteobacteria</taxon>
        <taxon>Enterobacterales</taxon>
        <taxon>Erwiniaceae</taxon>
        <taxon>Erwinia</taxon>
    </lineage>
</organism>
<protein>
    <submittedName>
        <fullName evidence="1">Uncharacterized protein</fullName>
    </submittedName>
</protein>
<accession>E5BAD3</accession>
<gene>
    <name evidence="1" type="ORF">EAIL5_3620</name>
</gene>
<dbReference type="EMBL" id="FR719198">
    <property type="protein sequence ID" value="CBX82440.1"/>
    <property type="molecule type" value="Genomic_DNA"/>
</dbReference>
<name>E5BAD3_ERWAM</name>
<evidence type="ECO:0000313" key="1">
    <source>
        <dbReference type="EMBL" id="CBX82440.1"/>
    </source>
</evidence>
<sequence>MTPKERISGSRGSLKAAWNISVAALNDDASR</sequence>
<reference evidence="1" key="1">
    <citation type="journal article" date="2011" name="J. Bacteriol.">
        <title>Genome Sequence of an Erwinia amylovora Strain with Pathogenicity Restricted to Rubus Plants.</title>
        <authorList>
            <person name="Powney R."/>
            <person name="Smits T.H."/>
            <person name="Sawbridge T."/>
            <person name="Frey B."/>
            <person name="Blom J."/>
            <person name="Frey J.E."/>
            <person name="Plummer K.M."/>
            <person name="Beer S.V."/>
            <person name="Luck J."/>
            <person name="Duffy B."/>
            <person name="Rodoni B."/>
        </authorList>
    </citation>
    <scope>NUCLEOTIDE SEQUENCE</scope>
    <source>
        <strain evidence="1">ATCC BAA-2158</strain>
    </source>
</reference>